<keyword evidence="2" id="KW-1003">Cell membrane</keyword>
<keyword evidence="8" id="KW-0675">Receptor</keyword>
<organism evidence="14 15">
    <name type="scientific">Puma concolor</name>
    <name type="common">Mountain lion</name>
    <name type="synonym">Felis concolor</name>
    <dbReference type="NCBI Taxonomy" id="9696"/>
    <lineage>
        <taxon>Eukaryota</taxon>
        <taxon>Metazoa</taxon>
        <taxon>Chordata</taxon>
        <taxon>Craniata</taxon>
        <taxon>Vertebrata</taxon>
        <taxon>Euteleostomi</taxon>
        <taxon>Mammalia</taxon>
        <taxon>Eutheria</taxon>
        <taxon>Laurasiatheria</taxon>
        <taxon>Carnivora</taxon>
        <taxon>Feliformia</taxon>
        <taxon>Felidae</taxon>
        <taxon>Felinae</taxon>
        <taxon>Puma</taxon>
    </lineage>
</organism>
<evidence type="ECO:0000256" key="9">
    <source>
        <dbReference type="ARBA" id="ARBA00023180"/>
    </source>
</evidence>
<evidence type="ECO:0000256" key="4">
    <source>
        <dbReference type="ARBA" id="ARBA00022989"/>
    </source>
</evidence>
<keyword evidence="10" id="KW-0807">Transducer</keyword>
<keyword evidence="7" id="KW-1015">Disulfide bond</keyword>
<keyword evidence="6 12" id="KW-0472">Membrane</keyword>
<evidence type="ECO:0000256" key="10">
    <source>
        <dbReference type="ARBA" id="ARBA00023224"/>
    </source>
</evidence>
<keyword evidence="14" id="KW-1185">Reference proteome</keyword>
<feature type="transmembrane region" description="Helical" evidence="12">
    <location>
        <begin position="44"/>
        <end position="64"/>
    </location>
</feature>
<dbReference type="Pfam" id="PF00001">
    <property type="entry name" value="7tm_1"/>
    <property type="match status" value="1"/>
</dbReference>
<dbReference type="PANTHER" id="PTHR10489">
    <property type="entry name" value="CELL ADHESION MOLECULE"/>
    <property type="match status" value="1"/>
</dbReference>
<dbReference type="PROSITE" id="PS50262">
    <property type="entry name" value="G_PROTEIN_RECEP_F1_2"/>
    <property type="match status" value="1"/>
</dbReference>
<evidence type="ECO:0000256" key="8">
    <source>
        <dbReference type="ARBA" id="ARBA00023170"/>
    </source>
</evidence>
<dbReference type="RefSeq" id="XP_025771821.1">
    <property type="nucleotide sequence ID" value="XM_025916036.1"/>
</dbReference>
<dbReference type="InterPro" id="IPR050119">
    <property type="entry name" value="CCR1-9-like"/>
</dbReference>
<keyword evidence="4 12" id="KW-1133">Transmembrane helix</keyword>
<feature type="domain" description="G-protein coupled receptors family 1 profile" evidence="13">
    <location>
        <begin position="55"/>
        <end position="218"/>
    </location>
</feature>
<evidence type="ECO:0000256" key="2">
    <source>
        <dbReference type="ARBA" id="ARBA00022475"/>
    </source>
</evidence>
<feature type="transmembrane region" description="Helical" evidence="12">
    <location>
        <begin position="76"/>
        <end position="98"/>
    </location>
</feature>
<dbReference type="GO" id="GO:0019957">
    <property type="term" value="F:C-C chemokine binding"/>
    <property type="evidence" value="ECO:0007669"/>
    <property type="project" value="TreeGrafter"/>
</dbReference>
<dbReference type="GO" id="GO:0019722">
    <property type="term" value="P:calcium-mediated signaling"/>
    <property type="evidence" value="ECO:0007669"/>
    <property type="project" value="TreeGrafter"/>
</dbReference>
<comment type="subcellular location">
    <subcellularLocation>
        <location evidence="1">Cell membrane</location>
        <topology evidence="1">Multi-pass membrane protein</topology>
    </subcellularLocation>
</comment>
<dbReference type="GO" id="GO:0060326">
    <property type="term" value="P:cell chemotaxis"/>
    <property type="evidence" value="ECO:0007669"/>
    <property type="project" value="TreeGrafter"/>
</dbReference>
<evidence type="ECO:0000256" key="6">
    <source>
        <dbReference type="ARBA" id="ARBA00023136"/>
    </source>
</evidence>
<dbReference type="PRINTS" id="PR00237">
    <property type="entry name" value="GPCRRHODOPSN"/>
</dbReference>
<evidence type="ECO:0000313" key="14">
    <source>
        <dbReference type="Proteomes" id="UP000515131"/>
    </source>
</evidence>
<dbReference type="GO" id="GO:0006955">
    <property type="term" value="P:immune response"/>
    <property type="evidence" value="ECO:0007669"/>
    <property type="project" value="TreeGrafter"/>
</dbReference>
<dbReference type="GO" id="GO:0007204">
    <property type="term" value="P:positive regulation of cytosolic calcium ion concentration"/>
    <property type="evidence" value="ECO:0007669"/>
    <property type="project" value="TreeGrafter"/>
</dbReference>
<evidence type="ECO:0000256" key="12">
    <source>
        <dbReference type="SAM" id="Phobius"/>
    </source>
</evidence>
<dbReference type="CTD" id="9034"/>
<evidence type="ECO:0000256" key="1">
    <source>
        <dbReference type="ARBA" id="ARBA00004651"/>
    </source>
</evidence>
<evidence type="ECO:0000256" key="11">
    <source>
        <dbReference type="SAM" id="MobiDB-lite"/>
    </source>
</evidence>
<proteinExistence type="predicted"/>
<evidence type="ECO:0000256" key="3">
    <source>
        <dbReference type="ARBA" id="ARBA00022692"/>
    </source>
</evidence>
<dbReference type="PANTHER" id="PTHR10489:SF655">
    <property type="entry name" value="C-C CHEMOKINE RECEPTOR-LIKE 2"/>
    <property type="match status" value="1"/>
</dbReference>
<dbReference type="Proteomes" id="UP000515131">
    <property type="component" value="Unplaced"/>
</dbReference>
<sequence length="298" mass="33454">MANYTLAPEDNYDVLIEGDLNDDEIETCHPYDAKVLLSRVVPKVFIPVLLAGLLGNVLTVLILAKHKGLRRTENVYFLNLAVSNLCFLFSLPLWAYTASHGGVLGSPVCKTLVVFSSIGLYSEAFFNVLLTVQRYLVSCNMRRFPPTRTVRWNIASTVLAWGLATLVVLPESVFYTPQTESQKYECFVSSPPFLPAEETFWKHFLTLKMNILGLLFPLERFSLHDCQSSYHLDRSVQIVRIVAATHCCVNPVLHAVLDTTFRRHLCRLCCLRGDSPLRGAEGSAQDASVEEHDDSTRV</sequence>
<dbReference type="AlphaFoldDB" id="A0A6P6H8X1"/>
<protein>
    <submittedName>
        <fullName evidence="15">C-C chemokine receptor-like 2 isoform X3</fullName>
    </submittedName>
</protein>
<gene>
    <name evidence="15" type="primary">CCRL2</name>
</gene>
<dbReference type="GO" id="GO:0005737">
    <property type="term" value="C:cytoplasm"/>
    <property type="evidence" value="ECO:0007669"/>
    <property type="project" value="TreeGrafter"/>
</dbReference>
<evidence type="ECO:0000313" key="15">
    <source>
        <dbReference type="RefSeq" id="XP_025771821.1"/>
    </source>
</evidence>
<feature type="transmembrane region" description="Helical" evidence="12">
    <location>
        <begin position="118"/>
        <end position="137"/>
    </location>
</feature>
<dbReference type="PRINTS" id="PR00657">
    <property type="entry name" value="CCCHEMOKINER"/>
</dbReference>
<keyword evidence="9" id="KW-0325">Glycoprotein</keyword>
<keyword evidence="3 12" id="KW-0812">Transmembrane</keyword>
<dbReference type="GO" id="GO:0009897">
    <property type="term" value="C:external side of plasma membrane"/>
    <property type="evidence" value="ECO:0007669"/>
    <property type="project" value="TreeGrafter"/>
</dbReference>
<dbReference type="InterPro" id="IPR017452">
    <property type="entry name" value="GPCR_Rhodpsn_7TM"/>
</dbReference>
<reference evidence="15" key="1">
    <citation type="submission" date="2025-08" db="UniProtKB">
        <authorList>
            <consortium name="RefSeq"/>
        </authorList>
    </citation>
    <scope>IDENTIFICATION</scope>
    <source>
        <tissue evidence="15">Blood</tissue>
    </source>
</reference>
<evidence type="ECO:0000259" key="13">
    <source>
        <dbReference type="PROSITE" id="PS50262"/>
    </source>
</evidence>
<accession>A0A6P6H8X1</accession>
<evidence type="ECO:0000256" key="5">
    <source>
        <dbReference type="ARBA" id="ARBA00023040"/>
    </source>
</evidence>
<dbReference type="InterPro" id="IPR000355">
    <property type="entry name" value="Chemokine_rcpt"/>
</dbReference>
<feature type="transmembrane region" description="Helical" evidence="12">
    <location>
        <begin position="149"/>
        <end position="169"/>
    </location>
</feature>
<keyword evidence="5" id="KW-0297">G-protein coupled receptor</keyword>
<name>A0A6P6H8X1_PUMCO</name>
<dbReference type="InterPro" id="IPR000276">
    <property type="entry name" value="GPCR_Rhodpsn"/>
</dbReference>
<dbReference type="GO" id="GO:0006954">
    <property type="term" value="P:inflammatory response"/>
    <property type="evidence" value="ECO:0007669"/>
    <property type="project" value="TreeGrafter"/>
</dbReference>
<dbReference type="SUPFAM" id="SSF81321">
    <property type="entry name" value="Family A G protein-coupled receptor-like"/>
    <property type="match status" value="1"/>
</dbReference>
<dbReference type="GeneID" id="112852533"/>
<evidence type="ECO:0000256" key="7">
    <source>
        <dbReference type="ARBA" id="ARBA00023157"/>
    </source>
</evidence>
<feature type="region of interest" description="Disordered" evidence="11">
    <location>
        <begin position="279"/>
        <end position="298"/>
    </location>
</feature>
<dbReference type="Gene3D" id="1.20.1070.10">
    <property type="entry name" value="Rhodopsin 7-helix transmembrane proteins"/>
    <property type="match status" value="2"/>
</dbReference>
<dbReference type="GO" id="GO:0016493">
    <property type="term" value="F:C-C chemokine receptor activity"/>
    <property type="evidence" value="ECO:0007669"/>
    <property type="project" value="TreeGrafter"/>
</dbReference>